<dbReference type="GO" id="GO:0032039">
    <property type="term" value="C:integrator complex"/>
    <property type="evidence" value="ECO:0007669"/>
    <property type="project" value="InterPro"/>
</dbReference>
<dbReference type="GO" id="GO:0034472">
    <property type="term" value="P:snRNA 3'-end processing"/>
    <property type="evidence" value="ECO:0007669"/>
    <property type="project" value="TreeGrafter"/>
</dbReference>
<feature type="domain" description="Integrator complex subunit 5 N-terminal" evidence="1">
    <location>
        <begin position="1"/>
        <end position="175"/>
    </location>
</feature>
<gene>
    <name evidence="3" type="ORF">CBOVIS_LOCUS861</name>
</gene>
<feature type="domain" description="Integrator complex subunit 5 C-terminal" evidence="2">
    <location>
        <begin position="321"/>
        <end position="862"/>
    </location>
</feature>
<accession>A0A8S1EA13</accession>
<dbReference type="InterPro" id="IPR040316">
    <property type="entry name" value="INTS5"/>
</dbReference>
<evidence type="ECO:0000259" key="2">
    <source>
        <dbReference type="Pfam" id="PF14838"/>
    </source>
</evidence>
<dbReference type="InterPro" id="IPR029444">
    <property type="entry name" value="INTS5_C"/>
</dbReference>
<comment type="caution">
    <text evidence="3">The sequence shown here is derived from an EMBL/GenBank/DDBJ whole genome shotgun (WGS) entry which is preliminary data.</text>
</comment>
<evidence type="ECO:0000259" key="1">
    <source>
        <dbReference type="Pfam" id="PF14837"/>
    </source>
</evidence>
<proteinExistence type="predicted"/>
<keyword evidence="4" id="KW-1185">Reference proteome</keyword>
<evidence type="ECO:0000313" key="4">
    <source>
        <dbReference type="Proteomes" id="UP000494206"/>
    </source>
</evidence>
<dbReference type="OrthoDB" id="69088at2759"/>
<dbReference type="PANTHER" id="PTHR31697:SF2">
    <property type="entry name" value="INTEGRATOR COMPLEX SUBUNIT 5"/>
    <property type="match status" value="1"/>
</dbReference>
<dbReference type="EMBL" id="CADEPM010000001">
    <property type="protein sequence ID" value="CAB3397457.1"/>
    <property type="molecule type" value="Genomic_DNA"/>
</dbReference>
<reference evidence="3 4" key="1">
    <citation type="submission" date="2020-04" db="EMBL/GenBank/DDBJ databases">
        <authorList>
            <person name="Laetsch R D."/>
            <person name="Stevens L."/>
            <person name="Kumar S."/>
            <person name="Blaxter L. M."/>
        </authorList>
    </citation>
    <scope>NUCLEOTIDE SEQUENCE [LARGE SCALE GENOMIC DNA]</scope>
</reference>
<dbReference type="Pfam" id="PF14837">
    <property type="entry name" value="INTS5_N"/>
    <property type="match status" value="1"/>
</dbReference>
<dbReference type="Pfam" id="PF14838">
    <property type="entry name" value="INTS5_C"/>
    <property type="match status" value="1"/>
</dbReference>
<evidence type="ECO:0000313" key="3">
    <source>
        <dbReference type="EMBL" id="CAB3397457.1"/>
    </source>
</evidence>
<dbReference type="AlphaFoldDB" id="A0A8S1EA13"/>
<dbReference type="Proteomes" id="UP000494206">
    <property type="component" value="Unassembled WGS sequence"/>
</dbReference>
<protein>
    <submittedName>
        <fullName evidence="3">Uncharacterized protein</fullName>
    </submittedName>
</protein>
<name>A0A8S1EA13_9PELO</name>
<sequence>MFKEFPSSRLAVYSFVGLLIHESAHTTFNKRENPQQTTSCVALRDATIKIMDWFQKFANDSRSTRALSEILTWVCSLCAELSVHNSGRPSVMKTTNGPDIVLKSFQSCESIAKLMSLLDVIIHSMLEIDPDTCMKVLFDASRHGPHFNWVWLHIAMTFPGTIVKHLLRNGAQQFRIYAEDTASRKAAKAPPNVLNVLHMEYQAKFLAISDVFNFLMRKRNPELQEVVTAMITKSLDSKFNEKTGLYDDLSFAFFFKLVTFSMETLRILITSNQTLVTPWNAIRAFRQIATVEKSTILTTLQYVDFMKKVVEVIDPDTHGLVFQMLNTIIYDKRMFAGRANCPSQHPAVKAFAHSDKLQFIIDAIPDNVDRSSSIIRHLHAIAISFGEMKASEITFRFLLTIDFSEPKYMYVLMAYISTTAPFFPTFMDYMYREMDALKTLVEFGFPDDSDKWKFHLNLLNNLRVLFEWDAASEDSSPIAFLRVYPGETIGELLNTILADSILIANEGIDNNNPEKALTVFRMVTKLIEAVCSVNSNKHGRKFLTNLSNWYKLMSQLSILLKMSLFLISREVPQGITVFEEMRTSFLIFLYNDHLDSQLTKFVPIFTNLFVLSCFSDSERLFGETIDENMECLLDEVGNNKLFNMFQLEDGPSVLEKIRQIRVQDSALDMVHSGQLKRRKVQAGFNKKMTPEEEENQRQRVFVLLDALRAMCMTGSLEMKLNNSKQVAMVFVELICKDALVGDMKIEDWDLESEFIHRFVEIDRKVQRSILCDGIMRVLSDTRSFAYCLPIIKAQLAVIINDAEKNSDRSRCSEMVRARLHRWMLMSCKAGIVPAHFSYLCDLEYFCDAHETYLLLLEIWKFLMGRGLTQTTIEHYHRELLNGDVDEGLPNEKEGLDRSNFDVVRLILQNHLVDAYHLFPKLFPNEYNQLKLSQID</sequence>
<organism evidence="3 4">
    <name type="scientific">Caenorhabditis bovis</name>
    <dbReference type="NCBI Taxonomy" id="2654633"/>
    <lineage>
        <taxon>Eukaryota</taxon>
        <taxon>Metazoa</taxon>
        <taxon>Ecdysozoa</taxon>
        <taxon>Nematoda</taxon>
        <taxon>Chromadorea</taxon>
        <taxon>Rhabditida</taxon>
        <taxon>Rhabditina</taxon>
        <taxon>Rhabditomorpha</taxon>
        <taxon>Rhabditoidea</taxon>
        <taxon>Rhabditidae</taxon>
        <taxon>Peloderinae</taxon>
        <taxon>Caenorhabditis</taxon>
    </lineage>
</organism>
<dbReference type="InterPro" id="IPR029445">
    <property type="entry name" value="INTS5_N"/>
</dbReference>
<dbReference type="PANTHER" id="PTHR31697">
    <property type="entry name" value="INTEGRATOR COMPLEX SUBUNIT 5"/>
    <property type="match status" value="1"/>
</dbReference>